<dbReference type="GO" id="GO:0005829">
    <property type="term" value="C:cytosol"/>
    <property type="evidence" value="ECO:0007669"/>
    <property type="project" value="TreeGrafter"/>
</dbReference>
<organism evidence="3 4">
    <name type="scientific">Mycoplasma nasistruthionis</name>
    <dbReference type="NCBI Taxonomy" id="353852"/>
    <lineage>
        <taxon>Bacteria</taxon>
        <taxon>Bacillati</taxon>
        <taxon>Mycoplasmatota</taxon>
        <taxon>Mollicutes</taxon>
        <taxon>Mycoplasmataceae</taxon>
        <taxon>Mycoplasma</taxon>
    </lineage>
</organism>
<dbReference type="Pfam" id="PF13185">
    <property type="entry name" value="GAF_2"/>
    <property type="match status" value="1"/>
</dbReference>
<accession>A0A5B7XVQ0</accession>
<dbReference type="OrthoDB" id="9796252at2"/>
<feature type="domain" description="GAF" evidence="2">
    <location>
        <begin position="19"/>
        <end position="126"/>
    </location>
</feature>
<dbReference type="FunFam" id="3.30.450.40:FF:000008">
    <property type="entry name" value="GAF domain-containing proteins"/>
    <property type="match status" value="1"/>
</dbReference>
<dbReference type="InterPro" id="IPR003018">
    <property type="entry name" value="GAF"/>
</dbReference>
<dbReference type="SUPFAM" id="SSF55781">
    <property type="entry name" value="GAF domain-like"/>
    <property type="match status" value="1"/>
</dbReference>
<gene>
    <name evidence="3" type="ORF">FG904_02680</name>
</gene>
<dbReference type="KEGG" id="mnh:FG904_02680"/>
<dbReference type="AlphaFoldDB" id="A0A5B7XVQ0"/>
<evidence type="ECO:0000313" key="4">
    <source>
        <dbReference type="Proteomes" id="UP000305457"/>
    </source>
</evidence>
<reference evidence="3 4" key="1">
    <citation type="submission" date="2019-06" db="EMBL/GenBank/DDBJ databases">
        <title>Mycoplasma sp. 2F1A isolated from ostrich.</title>
        <authorList>
            <person name="Spergser J."/>
        </authorList>
    </citation>
    <scope>NUCLEOTIDE SEQUENCE [LARGE SCALE GENOMIC DNA]</scope>
    <source>
        <strain evidence="3 4">2F1A</strain>
    </source>
</reference>
<proteinExistence type="inferred from homology"/>
<evidence type="ECO:0000256" key="1">
    <source>
        <dbReference type="ARBA" id="ARBA00038454"/>
    </source>
</evidence>
<dbReference type="RefSeq" id="WP_139592376.1">
    <property type="nucleotide sequence ID" value="NZ_CP040825.1"/>
</dbReference>
<protein>
    <submittedName>
        <fullName evidence="3">GAF domain-containing protein</fullName>
    </submittedName>
</protein>
<dbReference type="PANTHER" id="PTHR21021">
    <property type="entry name" value="GAF/PUTATIVE CYTOSKELETAL PROTEIN"/>
    <property type="match status" value="1"/>
</dbReference>
<evidence type="ECO:0000259" key="2">
    <source>
        <dbReference type="Pfam" id="PF13185"/>
    </source>
</evidence>
<evidence type="ECO:0000313" key="3">
    <source>
        <dbReference type="EMBL" id="QCZ36896.1"/>
    </source>
</evidence>
<dbReference type="EMBL" id="CP040825">
    <property type="protein sequence ID" value="QCZ36896.1"/>
    <property type="molecule type" value="Genomic_DNA"/>
</dbReference>
<dbReference type="InterPro" id="IPR051330">
    <property type="entry name" value="Phosphatase_reg/MetRdx"/>
</dbReference>
<dbReference type="GO" id="GO:0033745">
    <property type="term" value="F:L-methionine-(R)-S-oxide reductase activity"/>
    <property type="evidence" value="ECO:0007669"/>
    <property type="project" value="TreeGrafter"/>
</dbReference>
<dbReference type="Gene3D" id="3.30.450.40">
    <property type="match status" value="1"/>
</dbReference>
<dbReference type="PANTHER" id="PTHR21021:SF15">
    <property type="entry name" value="FREE METHIONINE-R-SULFOXIDE REDUCTASE"/>
    <property type="match status" value="1"/>
</dbReference>
<dbReference type="InterPro" id="IPR029016">
    <property type="entry name" value="GAF-like_dom_sf"/>
</dbReference>
<sequence>MIKEYQALISDETKVNAILANTSAYLNENINQLNWVGFYVNEDNALHLHAFQGKVACTVIDFNRGVCGYAARNRKVTNVPNVHEFDDHIACDSASESELVVPIIVNNELFGVLDIDSPILNRFDKELETTIVEIVKVLENKLTQLFSK</sequence>
<comment type="similarity">
    <text evidence="1">Belongs to the free Met sulfoxide reductase family.</text>
</comment>
<name>A0A5B7XVQ0_9MOLU</name>
<dbReference type="Proteomes" id="UP000305457">
    <property type="component" value="Chromosome"/>
</dbReference>